<comment type="catalytic activity">
    <reaction evidence="12">
        <text>UDP-N-acetyl-alpha-D-muramoyl-L-alanyl-gamma-D-glutamyl-meso-2,6-diaminopimeloyl-D-alanyl-D-alanine + di-trans,octa-cis-undecaprenyl phosphate = di-trans,octa-cis-undecaprenyl diphospho-N-acetyl-alpha-D-muramoyl-L-alanyl-D-glutamyl-meso-2,6-diaminopimeloyl-D-alanyl-D-alanine + UMP</text>
        <dbReference type="Rhea" id="RHEA:28386"/>
        <dbReference type="ChEBI" id="CHEBI:57865"/>
        <dbReference type="ChEBI" id="CHEBI:60392"/>
        <dbReference type="ChEBI" id="CHEBI:61386"/>
        <dbReference type="ChEBI" id="CHEBI:61387"/>
        <dbReference type="EC" id="2.7.8.13"/>
    </reaction>
</comment>
<dbReference type="GO" id="GO:0071555">
    <property type="term" value="P:cell wall organization"/>
    <property type="evidence" value="ECO:0007669"/>
    <property type="project" value="UniProtKB-KW"/>
</dbReference>
<keyword evidence="3 12" id="KW-0132">Cell division</keyword>
<dbReference type="CDD" id="cd06852">
    <property type="entry name" value="GT_MraY"/>
    <property type="match status" value="1"/>
</dbReference>
<evidence type="ECO:0000256" key="4">
    <source>
        <dbReference type="ARBA" id="ARBA00022679"/>
    </source>
</evidence>
<comment type="subcellular location">
    <subcellularLocation>
        <location evidence="12">Cell membrane</location>
        <topology evidence="12">Multi-pass membrane protein</topology>
    </subcellularLocation>
    <subcellularLocation>
        <location evidence="1">Membrane</location>
        <topology evidence="1">Multi-pass membrane protein</topology>
    </subcellularLocation>
</comment>
<evidence type="ECO:0000256" key="2">
    <source>
        <dbReference type="ARBA" id="ARBA00005583"/>
    </source>
</evidence>
<feature type="binding site" evidence="14">
    <location>
        <position position="189"/>
    </location>
    <ligand>
        <name>Mg(2+)</name>
        <dbReference type="ChEBI" id="CHEBI:18420"/>
    </ligand>
</feature>
<dbReference type="GO" id="GO:0051301">
    <property type="term" value="P:cell division"/>
    <property type="evidence" value="ECO:0007669"/>
    <property type="project" value="UniProtKB-KW"/>
</dbReference>
<dbReference type="InterPro" id="IPR003524">
    <property type="entry name" value="PNAcMuramoyl-5peptid_Trfase"/>
</dbReference>
<sequence>MLILFNKYFNSHLSFISHISYRAILSLLTSFFISLLMGSYFIKYLQNLQKYQIIRQNGPKTHLLKKDTPTMGGVFIILSIFFSTILYCNLSNLYIWYVITILIGYGLIGLIDDYKKIKYKNTQGLELKWKYFWLSIVAFGLIYTIYSNNSNIIPTHLIVPFYAQNSFEINYLYIFLSYFIIVGASNAVNLTDGLDGLAIMPVVFTTCGFTLISFLSENINSSNYLHITYVKNSGELAILCTAIIGSGLGFLWFNTYPAKIFMGDVGSLSLGGCLGTIAILLHQELLLLIMGGIFVLETISVILQVVSFKFRKKRIFKMAPIHHHYEIKGILEPLIIIRFWIISFILLLISLISLQVC</sequence>
<dbReference type="InterPro" id="IPR000715">
    <property type="entry name" value="Glycosyl_transferase_4"/>
</dbReference>
<feature type="transmembrane region" description="Helical" evidence="12">
    <location>
        <begin position="287"/>
        <end position="308"/>
    </location>
</feature>
<comment type="cofactor">
    <cofactor evidence="12 14">
        <name>Mg(2+)</name>
        <dbReference type="ChEBI" id="CHEBI:18420"/>
    </cofactor>
</comment>
<feature type="transmembrane region" description="Helical" evidence="12">
    <location>
        <begin position="260"/>
        <end position="281"/>
    </location>
</feature>
<dbReference type="GO" id="GO:0051992">
    <property type="term" value="F:UDP-N-acetylmuramoyl-L-alanyl-D-glutamyl-meso-2,6-diaminopimelyl-D-alanyl-D-alanine:undecaprenyl-phosphate transferase activity"/>
    <property type="evidence" value="ECO:0007669"/>
    <property type="project" value="RHEA"/>
</dbReference>
<feature type="transmembrane region" description="Helical" evidence="12">
    <location>
        <begin position="236"/>
        <end position="253"/>
    </location>
</feature>
<dbReference type="PROSITE" id="PS01347">
    <property type="entry name" value="MRAY_1"/>
    <property type="match status" value="1"/>
</dbReference>
<evidence type="ECO:0000256" key="1">
    <source>
        <dbReference type="ARBA" id="ARBA00004141"/>
    </source>
</evidence>
<keyword evidence="6 12" id="KW-0133">Cell shape</keyword>
<keyword evidence="5 12" id="KW-0812">Transmembrane</keyword>
<dbReference type="GO" id="GO:0005886">
    <property type="term" value="C:plasma membrane"/>
    <property type="evidence" value="ECO:0007669"/>
    <property type="project" value="UniProtKB-SubCell"/>
</dbReference>
<feature type="transmembrane region" description="Helical" evidence="12">
    <location>
        <begin position="93"/>
        <end position="111"/>
    </location>
</feature>
<keyword evidence="11 12" id="KW-0961">Cell wall biogenesis/degradation</keyword>
<dbReference type="PROSITE" id="PS01348">
    <property type="entry name" value="MRAY_2"/>
    <property type="match status" value="1"/>
</dbReference>
<comment type="pathway">
    <text evidence="12">Cell wall biogenesis; peptidoglycan biosynthesis.</text>
</comment>
<accession>A0A4D6XYA1</accession>
<gene>
    <name evidence="12" type="primary">mraY</name>
    <name evidence="15" type="ORF">D9V68_01110</name>
</gene>
<protein>
    <recommendedName>
        <fullName evidence="12 13">Phospho-N-acetylmuramoyl-pentapeptide-transferase</fullName>
        <ecNumber evidence="12 13">2.7.8.13</ecNumber>
    </recommendedName>
    <alternativeName>
        <fullName evidence="12">UDP-MurNAc-pentapeptide phosphotransferase</fullName>
    </alternativeName>
</protein>
<keyword evidence="10 12" id="KW-0131">Cell cycle</keyword>
<proteinExistence type="inferred from homology"/>
<dbReference type="RefSeq" id="WP_158357520.1">
    <property type="nucleotide sequence ID" value="NZ_CP034876.1"/>
</dbReference>
<evidence type="ECO:0000313" key="15">
    <source>
        <dbReference type="EMBL" id="QCI20949.1"/>
    </source>
</evidence>
<evidence type="ECO:0000256" key="7">
    <source>
        <dbReference type="ARBA" id="ARBA00022984"/>
    </source>
</evidence>
<dbReference type="UniPathway" id="UPA00219"/>
<dbReference type="GO" id="GO:0046872">
    <property type="term" value="F:metal ion binding"/>
    <property type="evidence" value="ECO:0007669"/>
    <property type="project" value="UniProtKB-KW"/>
</dbReference>
<evidence type="ECO:0000256" key="13">
    <source>
        <dbReference type="NCBIfam" id="TIGR00445"/>
    </source>
</evidence>
<evidence type="ECO:0000256" key="11">
    <source>
        <dbReference type="ARBA" id="ARBA00023316"/>
    </source>
</evidence>
<feature type="transmembrane region" description="Helical" evidence="12">
    <location>
        <begin position="70"/>
        <end position="87"/>
    </location>
</feature>
<comment type="function">
    <text evidence="12">Catalyzes the initial step of the lipid cycle reactions in the biosynthesis of the cell wall peptidoglycan: transfers peptidoglycan precursor phospho-MurNAc-pentapeptide from UDP-MurNAc-pentapeptide onto the lipid carrier undecaprenyl phosphate, yielding undecaprenyl-pyrophosphoryl-MurNAc-pentapeptide, known as lipid I.</text>
</comment>
<evidence type="ECO:0000256" key="12">
    <source>
        <dbReference type="HAMAP-Rule" id="MF_00038"/>
    </source>
</evidence>
<evidence type="ECO:0000256" key="10">
    <source>
        <dbReference type="ARBA" id="ARBA00023306"/>
    </source>
</evidence>
<keyword evidence="9 12" id="KW-0472">Membrane</keyword>
<comment type="similarity">
    <text evidence="2 12">Belongs to the glycosyltransferase 4 family. MraY subfamily.</text>
</comment>
<evidence type="ECO:0000256" key="5">
    <source>
        <dbReference type="ARBA" id="ARBA00022692"/>
    </source>
</evidence>
<dbReference type="InterPro" id="IPR018480">
    <property type="entry name" value="PNAcMuramoyl-5peptid_Trfase_CS"/>
</dbReference>
<dbReference type="GO" id="GO:0009252">
    <property type="term" value="P:peptidoglycan biosynthetic process"/>
    <property type="evidence" value="ECO:0007669"/>
    <property type="project" value="UniProtKB-UniRule"/>
</dbReference>
<dbReference type="OrthoDB" id="9805475at2"/>
<dbReference type="PANTHER" id="PTHR22926">
    <property type="entry name" value="PHOSPHO-N-ACETYLMURAMOYL-PENTAPEPTIDE-TRANSFERASE"/>
    <property type="match status" value="1"/>
</dbReference>
<dbReference type="GO" id="GO:0008963">
    <property type="term" value="F:phospho-N-acetylmuramoyl-pentapeptide-transferase activity"/>
    <property type="evidence" value="ECO:0007669"/>
    <property type="project" value="UniProtKB-UniRule"/>
</dbReference>
<dbReference type="EC" id="2.7.8.13" evidence="12 13"/>
<evidence type="ECO:0000256" key="9">
    <source>
        <dbReference type="ARBA" id="ARBA00023136"/>
    </source>
</evidence>
<feature type="transmembrane region" description="Helical" evidence="12">
    <location>
        <begin position="197"/>
        <end position="216"/>
    </location>
</feature>
<dbReference type="NCBIfam" id="TIGR00445">
    <property type="entry name" value="mraY"/>
    <property type="match status" value="1"/>
</dbReference>
<dbReference type="AlphaFoldDB" id="A0A4D6XYA1"/>
<keyword evidence="12 14" id="KW-0460">Magnesium</keyword>
<feature type="transmembrane region" description="Helical" evidence="12">
    <location>
        <begin position="131"/>
        <end position="149"/>
    </location>
</feature>
<keyword evidence="8 12" id="KW-1133">Transmembrane helix</keyword>
<name>A0A4D6XYA1_9GAMM</name>
<dbReference type="HAMAP" id="MF_00038">
    <property type="entry name" value="MraY"/>
    <property type="match status" value="1"/>
</dbReference>
<dbReference type="PANTHER" id="PTHR22926:SF5">
    <property type="entry name" value="PHOSPHO-N-ACETYLMURAMOYL-PENTAPEPTIDE-TRANSFERASE HOMOLOG"/>
    <property type="match status" value="1"/>
</dbReference>
<reference evidence="15 16" key="1">
    <citation type="submission" date="2018-12" db="EMBL/GenBank/DDBJ databases">
        <authorList>
            <person name="Chong R.A."/>
        </authorList>
    </citation>
    <scope>NUCLEOTIDE SEQUENCE [LARGE SCALE GENOMIC DNA]</scope>
    <source>
        <strain evidence="15 16">Hla</strain>
    </source>
</reference>
<feature type="transmembrane region" description="Helical" evidence="12">
    <location>
        <begin position="169"/>
        <end position="190"/>
    </location>
</feature>
<evidence type="ECO:0000256" key="6">
    <source>
        <dbReference type="ARBA" id="ARBA00022960"/>
    </source>
</evidence>
<evidence type="ECO:0000256" key="14">
    <source>
        <dbReference type="PIRSR" id="PIRSR600715-1"/>
    </source>
</evidence>
<keyword evidence="4 12" id="KW-0808">Transferase</keyword>
<dbReference type="Pfam" id="PF00953">
    <property type="entry name" value="Glycos_transf_4"/>
    <property type="match status" value="1"/>
</dbReference>
<reference evidence="15 16" key="2">
    <citation type="submission" date="2019-05" db="EMBL/GenBank/DDBJ databases">
        <title>Genome evolution of the obligate endosymbiont Buchnera aphidicola.</title>
        <authorList>
            <person name="Moran N.A."/>
        </authorList>
    </citation>
    <scope>NUCLEOTIDE SEQUENCE [LARGE SCALE GENOMIC DNA]</scope>
    <source>
        <strain evidence="15 16">Hla</strain>
    </source>
</reference>
<dbReference type="Proteomes" id="UP000298738">
    <property type="component" value="Chromosome"/>
</dbReference>
<evidence type="ECO:0000256" key="8">
    <source>
        <dbReference type="ARBA" id="ARBA00022989"/>
    </source>
</evidence>
<feature type="binding site" evidence="14">
    <location>
        <position position="264"/>
    </location>
    <ligand>
        <name>Mg(2+)</name>
        <dbReference type="ChEBI" id="CHEBI:18420"/>
    </ligand>
</feature>
<feature type="transmembrane region" description="Helical" evidence="12">
    <location>
        <begin position="329"/>
        <end position="354"/>
    </location>
</feature>
<feature type="transmembrane region" description="Helical" evidence="12">
    <location>
        <begin position="20"/>
        <end position="42"/>
    </location>
</feature>
<evidence type="ECO:0000313" key="16">
    <source>
        <dbReference type="Proteomes" id="UP000298738"/>
    </source>
</evidence>
<keyword evidence="7 12" id="KW-0573">Peptidoglycan synthesis</keyword>
<dbReference type="Pfam" id="PF10555">
    <property type="entry name" value="MraY_sig1"/>
    <property type="match status" value="1"/>
</dbReference>
<dbReference type="GO" id="GO:0008360">
    <property type="term" value="P:regulation of cell shape"/>
    <property type="evidence" value="ECO:0007669"/>
    <property type="project" value="UniProtKB-KW"/>
</dbReference>
<dbReference type="EMBL" id="CP034876">
    <property type="protein sequence ID" value="QCI20949.1"/>
    <property type="molecule type" value="Genomic_DNA"/>
</dbReference>
<keyword evidence="12" id="KW-1003">Cell membrane</keyword>
<evidence type="ECO:0000256" key="3">
    <source>
        <dbReference type="ARBA" id="ARBA00022618"/>
    </source>
</evidence>
<keyword evidence="12 14" id="KW-0479">Metal-binding</keyword>
<organism evidence="15 16">
    <name type="scientific">Buchnera aphidicola</name>
    <name type="common">Hyperomyzus lactucae</name>
    <dbReference type="NCBI Taxonomy" id="1241860"/>
    <lineage>
        <taxon>Bacteria</taxon>
        <taxon>Pseudomonadati</taxon>
        <taxon>Pseudomonadota</taxon>
        <taxon>Gammaproteobacteria</taxon>
        <taxon>Enterobacterales</taxon>
        <taxon>Erwiniaceae</taxon>
        <taxon>Buchnera</taxon>
    </lineage>
</organism>